<dbReference type="PIRSF" id="PIRSF036497">
    <property type="entry name" value="HDH_short"/>
    <property type="match status" value="1"/>
</dbReference>
<organism evidence="18 19">
    <name type="scientific">Faecalispora sporosphaeroides</name>
    <dbReference type="NCBI Taxonomy" id="1549"/>
    <lineage>
        <taxon>Bacteria</taxon>
        <taxon>Bacillati</taxon>
        <taxon>Bacillota</taxon>
        <taxon>Clostridia</taxon>
        <taxon>Eubacteriales</taxon>
        <taxon>Oscillospiraceae</taxon>
        <taxon>Faecalispora</taxon>
    </lineage>
</organism>
<keyword evidence="8 14" id="KW-0560">Oxidoreductase</keyword>
<dbReference type="SUPFAM" id="SSF51735">
    <property type="entry name" value="NAD(P)-binding Rossmann-fold domains"/>
    <property type="match status" value="1"/>
</dbReference>
<evidence type="ECO:0000256" key="12">
    <source>
        <dbReference type="PIRSR" id="PIRSR036497-1"/>
    </source>
</evidence>
<dbReference type="InterPro" id="IPR001342">
    <property type="entry name" value="HDH_cat"/>
</dbReference>
<evidence type="ECO:0000256" key="9">
    <source>
        <dbReference type="ARBA" id="ARBA00023053"/>
    </source>
</evidence>
<evidence type="ECO:0000256" key="11">
    <source>
        <dbReference type="ARBA" id="ARBA00048841"/>
    </source>
</evidence>
<comment type="pathway">
    <text evidence="2 14">Amino-acid biosynthesis; L-methionine biosynthesis via de novo pathway; L-homoserine from L-aspartate: step 3/3.</text>
</comment>
<dbReference type="Gene3D" id="3.30.360.10">
    <property type="entry name" value="Dihydrodipicolinate Reductase, domain 2"/>
    <property type="match status" value="1"/>
</dbReference>
<dbReference type="GO" id="GO:0009088">
    <property type="term" value="P:threonine biosynthetic process"/>
    <property type="evidence" value="ECO:0007669"/>
    <property type="project" value="UniProtKB-KW"/>
</dbReference>
<dbReference type="EMBL" id="SVNY01000003">
    <property type="protein sequence ID" value="MBE6833452.1"/>
    <property type="molecule type" value="Genomic_DNA"/>
</dbReference>
<comment type="catalytic activity">
    <reaction evidence="11">
        <text>L-homoserine + NADP(+) = L-aspartate 4-semialdehyde + NADPH + H(+)</text>
        <dbReference type="Rhea" id="RHEA:15761"/>
        <dbReference type="ChEBI" id="CHEBI:15378"/>
        <dbReference type="ChEBI" id="CHEBI:57476"/>
        <dbReference type="ChEBI" id="CHEBI:57783"/>
        <dbReference type="ChEBI" id="CHEBI:58349"/>
        <dbReference type="ChEBI" id="CHEBI:537519"/>
        <dbReference type="EC" id="1.1.1.3"/>
    </reaction>
    <physiologicalReaction direction="right-to-left" evidence="11">
        <dbReference type="Rhea" id="RHEA:15763"/>
    </physiologicalReaction>
</comment>
<evidence type="ECO:0000256" key="2">
    <source>
        <dbReference type="ARBA" id="ARBA00005062"/>
    </source>
</evidence>
<name>A0A928KRL6_9FIRM</name>
<dbReference type="SUPFAM" id="SSF55347">
    <property type="entry name" value="Glyceraldehyde-3-phosphate dehydrogenase-like, C-terminal domain"/>
    <property type="match status" value="1"/>
</dbReference>
<feature type="domain" description="Homoserine dehydrogenase catalytic" evidence="16">
    <location>
        <begin position="163"/>
        <end position="334"/>
    </location>
</feature>
<dbReference type="NCBIfam" id="NF004976">
    <property type="entry name" value="PRK06349.1"/>
    <property type="match status" value="1"/>
</dbReference>
<gene>
    <name evidence="18" type="ORF">E7512_07720</name>
</gene>
<evidence type="ECO:0000256" key="10">
    <source>
        <dbReference type="ARBA" id="ARBA00023167"/>
    </source>
</evidence>
<evidence type="ECO:0000256" key="3">
    <source>
        <dbReference type="ARBA" id="ARBA00006753"/>
    </source>
</evidence>
<dbReference type="EC" id="1.1.1.3" evidence="4 14"/>
<dbReference type="GO" id="GO:0004412">
    <property type="term" value="F:homoserine dehydrogenase activity"/>
    <property type="evidence" value="ECO:0007669"/>
    <property type="project" value="UniProtKB-EC"/>
</dbReference>
<dbReference type="PANTHER" id="PTHR43331">
    <property type="entry name" value="HOMOSERINE DEHYDROGENASE"/>
    <property type="match status" value="1"/>
</dbReference>
<accession>A0A928KRL6</accession>
<dbReference type="InterPro" id="IPR019811">
    <property type="entry name" value="HDH_CS"/>
</dbReference>
<feature type="domain" description="Aspartate/homoserine dehydrogenase NAD-binding" evidence="17">
    <location>
        <begin position="7"/>
        <end position="143"/>
    </location>
</feature>
<dbReference type="InterPro" id="IPR036291">
    <property type="entry name" value="NAD(P)-bd_dom_sf"/>
</dbReference>
<dbReference type="Proteomes" id="UP000754750">
    <property type="component" value="Unassembled WGS sequence"/>
</dbReference>
<protein>
    <recommendedName>
        <fullName evidence="5 14">Homoserine dehydrogenase</fullName>
        <ecNumber evidence="4 14">1.1.1.3</ecNumber>
    </recommendedName>
</protein>
<sequence>MRIGLIGYGGVGKALVKLITEKSPALKEQGIDLEVLYIMGSKRGLYSPKGIDCARLLAASKDGQSIAIEDTDENRKITPEFMLRQKDIDLMVELTGTNKETGEPARSYILQALQNKIHVVTGNKGPIVHAYRELEKAAKENGVCLGIGCTCGGALPCVNGGTIEMAGSEVYSIEGVLNGTTNYILKEMEDIGCTYEAALEKAKACGIAEANPSFDVDGWDTAFKLLILTNVVMKQDKKLSDIQIEGIASLTPQEIQTARTEGKRYKLIGRTTREGETLRMRVGPEKLGAEHLLYHVDGKNKAVRYESDTLGELTLIGGASGTTAAAASILRDIVSVCRRFLPRPL</sequence>
<dbReference type="InterPro" id="IPR022697">
    <property type="entry name" value="HDH_short"/>
</dbReference>
<evidence type="ECO:0000259" key="16">
    <source>
        <dbReference type="Pfam" id="PF00742"/>
    </source>
</evidence>
<keyword evidence="7 14" id="KW-0791">Threonine biosynthesis</keyword>
<feature type="binding site" evidence="13">
    <location>
        <position position="209"/>
    </location>
    <ligand>
        <name>L-homoserine</name>
        <dbReference type="ChEBI" id="CHEBI:57476"/>
    </ligand>
</feature>
<evidence type="ECO:0000256" key="6">
    <source>
        <dbReference type="ARBA" id="ARBA00022605"/>
    </source>
</evidence>
<feature type="binding site" evidence="13">
    <location>
        <position position="124"/>
    </location>
    <ligand>
        <name>NADPH</name>
        <dbReference type="ChEBI" id="CHEBI:57783"/>
    </ligand>
</feature>
<evidence type="ECO:0000313" key="19">
    <source>
        <dbReference type="Proteomes" id="UP000754750"/>
    </source>
</evidence>
<keyword evidence="10 14" id="KW-0486">Methionine biosynthesis</keyword>
<evidence type="ECO:0000259" key="17">
    <source>
        <dbReference type="Pfam" id="PF03447"/>
    </source>
</evidence>
<keyword evidence="9" id="KW-0915">Sodium</keyword>
<dbReference type="RefSeq" id="WP_326840364.1">
    <property type="nucleotide sequence ID" value="NZ_SVNY01000003.1"/>
</dbReference>
<feature type="binding site" evidence="13">
    <location>
        <begin position="7"/>
        <end position="12"/>
    </location>
    <ligand>
        <name>NADP(+)</name>
        <dbReference type="ChEBI" id="CHEBI:58349"/>
    </ligand>
</feature>
<dbReference type="AlphaFoldDB" id="A0A928KRL6"/>
<dbReference type="GO" id="GO:0009086">
    <property type="term" value="P:methionine biosynthetic process"/>
    <property type="evidence" value="ECO:0007669"/>
    <property type="project" value="UniProtKB-KW"/>
</dbReference>
<reference evidence="18" key="1">
    <citation type="submission" date="2019-04" db="EMBL/GenBank/DDBJ databases">
        <title>Evolution of Biomass-Degrading Anaerobic Consortia Revealed by Metagenomics.</title>
        <authorList>
            <person name="Peng X."/>
        </authorList>
    </citation>
    <scope>NUCLEOTIDE SEQUENCE</scope>
    <source>
        <strain evidence="18">SIG551</strain>
    </source>
</reference>
<evidence type="ECO:0000256" key="7">
    <source>
        <dbReference type="ARBA" id="ARBA00022697"/>
    </source>
</evidence>
<evidence type="ECO:0000256" key="15">
    <source>
        <dbReference type="RuleBase" id="RU004171"/>
    </source>
</evidence>
<evidence type="ECO:0000256" key="1">
    <source>
        <dbReference type="ARBA" id="ARBA00005056"/>
    </source>
</evidence>
<keyword evidence="13 14" id="KW-0521">NADP</keyword>
<dbReference type="GO" id="GO:0050661">
    <property type="term" value="F:NADP binding"/>
    <property type="evidence" value="ECO:0007669"/>
    <property type="project" value="InterPro"/>
</dbReference>
<dbReference type="FunFam" id="3.30.360.10:FF:000005">
    <property type="entry name" value="Homoserine dehydrogenase"/>
    <property type="match status" value="1"/>
</dbReference>
<dbReference type="PROSITE" id="PS01042">
    <property type="entry name" value="HOMOSER_DHGENASE"/>
    <property type="match status" value="1"/>
</dbReference>
<keyword evidence="6 14" id="KW-0028">Amino-acid biosynthesis</keyword>
<dbReference type="Gene3D" id="3.40.50.720">
    <property type="entry name" value="NAD(P)-binding Rossmann-like Domain"/>
    <property type="match status" value="1"/>
</dbReference>
<evidence type="ECO:0000256" key="8">
    <source>
        <dbReference type="ARBA" id="ARBA00023002"/>
    </source>
</evidence>
<evidence type="ECO:0000256" key="13">
    <source>
        <dbReference type="PIRSR" id="PIRSR036497-2"/>
    </source>
</evidence>
<dbReference type="Pfam" id="PF00742">
    <property type="entry name" value="Homoserine_dh"/>
    <property type="match status" value="1"/>
</dbReference>
<evidence type="ECO:0000256" key="4">
    <source>
        <dbReference type="ARBA" id="ARBA00013213"/>
    </source>
</evidence>
<evidence type="ECO:0000313" key="18">
    <source>
        <dbReference type="EMBL" id="MBE6833452.1"/>
    </source>
</evidence>
<proteinExistence type="inferred from homology"/>
<comment type="similarity">
    <text evidence="3 15">Belongs to the homoserine dehydrogenase family.</text>
</comment>
<evidence type="ECO:0000256" key="5">
    <source>
        <dbReference type="ARBA" id="ARBA00013376"/>
    </source>
</evidence>
<comment type="pathway">
    <text evidence="1 14">Amino-acid biosynthesis; L-threonine biosynthesis; L-threonine from L-aspartate: step 3/5.</text>
</comment>
<evidence type="ECO:0000256" key="14">
    <source>
        <dbReference type="RuleBase" id="RU000579"/>
    </source>
</evidence>
<comment type="caution">
    <text evidence="18">The sequence shown here is derived from an EMBL/GenBank/DDBJ whole genome shotgun (WGS) entry which is preliminary data.</text>
</comment>
<dbReference type="InterPro" id="IPR005106">
    <property type="entry name" value="Asp/hSer_DH_NAD-bd"/>
</dbReference>
<feature type="active site" description="Proton donor" evidence="12">
    <location>
        <position position="224"/>
    </location>
</feature>
<dbReference type="PANTHER" id="PTHR43331:SF1">
    <property type="entry name" value="HOMOSERINE DEHYDROGENASE"/>
    <property type="match status" value="1"/>
</dbReference>
<dbReference type="Pfam" id="PF03447">
    <property type="entry name" value="NAD_binding_3"/>
    <property type="match status" value="1"/>
</dbReference>